<organism evidence="4 5">
    <name type="scientific">Sinobacterium caligoides</name>
    <dbReference type="NCBI Taxonomy" id="933926"/>
    <lineage>
        <taxon>Bacteria</taxon>
        <taxon>Pseudomonadati</taxon>
        <taxon>Pseudomonadota</taxon>
        <taxon>Gammaproteobacteria</taxon>
        <taxon>Cellvibrionales</taxon>
        <taxon>Spongiibacteraceae</taxon>
        <taxon>Sinobacterium</taxon>
    </lineage>
</organism>
<reference evidence="4 5" key="1">
    <citation type="submission" date="2018-11" db="EMBL/GenBank/DDBJ databases">
        <title>Genomic Encyclopedia of Type Strains, Phase IV (KMG-IV): sequencing the most valuable type-strain genomes for metagenomic binning, comparative biology and taxonomic classification.</title>
        <authorList>
            <person name="Goeker M."/>
        </authorList>
    </citation>
    <scope>NUCLEOTIDE SEQUENCE [LARGE SCALE GENOMIC DNA]</scope>
    <source>
        <strain evidence="4 5">DSM 100316</strain>
    </source>
</reference>
<dbReference type="Gene3D" id="1.10.530.10">
    <property type="match status" value="1"/>
</dbReference>
<name>A0A3N2DNI5_9GAMM</name>
<comment type="caution">
    <text evidence="4">The sequence shown here is derived from an EMBL/GenBank/DDBJ whole genome shotgun (WGS) entry which is preliminary data.</text>
</comment>
<dbReference type="SUPFAM" id="SSF53955">
    <property type="entry name" value="Lysozyme-like"/>
    <property type="match status" value="1"/>
</dbReference>
<dbReference type="GO" id="GO:0008933">
    <property type="term" value="F:peptidoglycan lytic transglycosylase activity"/>
    <property type="evidence" value="ECO:0007669"/>
    <property type="project" value="TreeGrafter"/>
</dbReference>
<dbReference type="RefSeq" id="WP_123712166.1">
    <property type="nucleotide sequence ID" value="NZ_RKHR01000004.1"/>
</dbReference>
<proteinExistence type="predicted"/>
<dbReference type="InterPro" id="IPR043426">
    <property type="entry name" value="MltB-like"/>
</dbReference>
<keyword evidence="5" id="KW-1185">Reference proteome</keyword>
<dbReference type="GO" id="GO:0009253">
    <property type="term" value="P:peptidoglycan catabolic process"/>
    <property type="evidence" value="ECO:0007669"/>
    <property type="project" value="TreeGrafter"/>
</dbReference>
<accession>A0A3N2DNI5</accession>
<dbReference type="InterPro" id="IPR023346">
    <property type="entry name" value="Lysozyme-like_dom_sf"/>
</dbReference>
<feature type="chain" id="PRO_5017984512" evidence="2">
    <location>
        <begin position="22"/>
        <end position="326"/>
    </location>
</feature>
<evidence type="ECO:0000256" key="1">
    <source>
        <dbReference type="PIRSR" id="PIRSR611757-1"/>
    </source>
</evidence>
<dbReference type="EMBL" id="RKHR01000004">
    <property type="protein sequence ID" value="ROS01368.1"/>
    <property type="molecule type" value="Genomic_DNA"/>
</dbReference>
<evidence type="ECO:0000256" key="2">
    <source>
        <dbReference type="SAM" id="SignalP"/>
    </source>
</evidence>
<feature type="signal peptide" evidence="2">
    <location>
        <begin position="1"/>
        <end position="21"/>
    </location>
</feature>
<dbReference type="PANTHER" id="PTHR30163:SF9">
    <property type="entry name" value="MEMBRANE-BOUND LYTIC MUREIN TRANSGLYCOSYLASE B"/>
    <property type="match status" value="1"/>
</dbReference>
<dbReference type="FunFam" id="1.10.8.350:FF:000001">
    <property type="entry name" value="Lytic murein transglycosylase B"/>
    <property type="match status" value="1"/>
</dbReference>
<dbReference type="OrthoDB" id="9772911at2"/>
<dbReference type="Pfam" id="PF13406">
    <property type="entry name" value="SLT_2"/>
    <property type="match status" value="1"/>
</dbReference>
<dbReference type="NCBIfam" id="TIGR02282">
    <property type="entry name" value="MltB"/>
    <property type="match status" value="1"/>
</dbReference>
<dbReference type="AlphaFoldDB" id="A0A3N2DNI5"/>
<dbReference type="Gene3D" id="1.10.8.350">
    <property type="entry name" value="Bacterial muramidase"/>
    <property type="match status" value="1"/>
</dbReference>
<dbReference type="Proteomes" id="UP000275394">
    <property type="component" value="Unassembled WGS sequence"/>
</dbReference>
<dbReference type="PANTHER" id="PTHR30163">
    <property type="entry name" value="MEMBRANE-BOUND LYTIC MUREIN TRANSGLYCOSYLASE B"/>
    <property type="match status" value="1"/>
</dbReference>
<protein>
    <submittedName>
        <fullName evidence="4">Membrane-bound lytic murein transglycosylase B</fullName>
    </submittedName>
</protein>
<dbReference type="CDD" id="cd13399">
    <property type="entry name" value="Slt35-like"/>
    <property type="match status" value="1"/>
</dbReference>
<evidence type="ECO:0000259" key="3">
    <source>
        <dbReference type="Pfam" id="PF13406"/>
    </source>
</evidence>
<evidence type="ECO:0000313" key="4">
    <source>
        <dbReference type="EMBL" id="ROS01368.1"/>
    </source>
</evidence>
<feature type="active site" evidence="1">
    <location>
        <position position="122"/>
    </location>
</feature>
<evidence type="ECO:0000313" key="5">
    <source>
        <dbReference type="Proteomes" id="UP000275394"/>
    </source>
</evidence>
<gene>
    <name evidence="4" type="ORF">EDC56_1809</name>
</gene>
<sequence length="326" mass="36466">MSVKNWLVAGALLLPSLSVQADYTSNPQVAGFVDEMVAEHGFERAELTELFSEAEKQQSIIDAISRPAERVKPWKDYRKIFLGGDRAERGAAFYKKYKAELDRAEQVYGVPAEIIIAIIGVETRYGSFTGRYRVLDSLSTLAFDYPPRAKFFRSELVHYLILTREQGVDPRSLKGSYAGAMGWGQFISSSYRHYAVDFDHDGHIDIWNNPSDAIGSVANYFKEHGWKAGEPVVERVAVAKGADASKVNTGLKLRFTVGELTASGYTAHARLAKDMPANIWKLDGADGDEYWMALPNFFAITRYNHSQLYAMAVYQLSQEIAVLIKP</sequence>
<keyword evidence="2" id="KW-0732">Signal</keyword>
<dbReference type="InterPro" id="IPR011757">
    <property type="entry name" value="Lytic_transglycosylase_MltB"/>
</dbReference>
<dbReference type="InterPro" id="IPR031304">
    <property type="entry name" value="SLT_2"/>
</dbReference>
<feature type="domain" description="Transglycosylase SLT" evidence="3">
    <location>
        <begin position="26"/>
        <end position="318"/>
    </location>
</feature>